<accession>A0A8J1U7Z8</accession>
<dbReference type="OrthoDB" id="18740at2759"/>
<sequence length="259" mass="27844">MSLESAIQQGVVSGDGAMVYDPESGKHIPLKQAIRKGIVDKDSGQYLDEVSGRKISLGEAARRGLLAVVGAPVLAGGAILEAVQRVTGTTEMISTTIRDSGAINGDNIKPAIMPLEPLDALDSKPVVNGRSEPLSQLQLGRPTETGQEITIETPEFSQPRVHQQVTATTTKTKEFPTVTIDVTKSDQDQAQKPTIAKPTRPQTSTDQKKTETVKMQAGLEIIDWTTGTVTDPTTGKQITLQEAVRLNLVDPIQLKQWLS</sequence>
<dbReference type="InterPro" id="IPR001101">
    <property type="entry name" value="Plectin_repeat"/>
</dbReference>
<dbReference type="GO" id="GO:0005856">
    <property type="term" value="C:cytoskeleton"/>
    <property type="evidence" value="ECO:0007669"/>
    <property type="project" value="InterPro"/>
</dbReference>
<protein>
    <submittedName>
        <fullName evidence="1">Uncharacterized protein</fullName>
    </submittedName>
</protein>
<name>A0A8J1U7Z8_OWEFU</name>
<dbReference type="SMART" id="SM00250">
    <property type="entry name" value="PLEC"/>
    <property type="match status" value="2"/>
</dbReference>
<evidence type="ECO:0000313" key="1">
    <source>
        <dbReference type="EMBL" id="CAH1802725.1"/>
    </source>
</evidence>
<dbReference type="SUPFAM" id="SSF75399">
    <property type="entry name" value="Plakin repeat"/>
    <property type="match status" value="2"/>
</dbReference>
<gene>
    <name evidence="1" type="ORF">OFUS_LOCUS26375</name>
</gene>
<keyword evidence="2" id="KW-1185">Reference proteome</keyword>
<dbReference type="EMBL" id="CAIIXF020000052">
    <property type="protein sequence ID" value="CAH1802725.1"/>
    <property type="molecule type" value="Genomic_DNA"/>
</dbReference>
<dbReference type="AlphaFoldDB" id="A0A8J1U7Z8"/>
<dbReference type="Pfam" id="PF00681">
    <property type="entry name" value="Plectin"/>
    <property type="match status" value="2"/>
</dbReference>
<proteinExistence type="predicted"/>
<dbReference type="Gene3D" id="3.90.1290.10">
    <property type="entry name" value="Plakin repeat"/>
    <property type="match status" value="2"/>
</dbReference>
<dbReference type="Proteomes" id="UP000749559">
    <property type="component" value="Unassembled WGS sequence"/>
</dbReference>
<organism evidence="1 2">
    <name type="scientific">Owenia fusiformis</name>
    <name type="common">Polychaete worm</name>
    <dbReference type="NCBI Taxonomy" id="6347"/>
    <lineage>
        <taxon>Eukaryota</taxon>
        <taxon>Metazoa</taxon>
        <taxon>Spiralia</taxon>
        <taxon>Lophotrochozoa</taxon>
        <taxon>Annelida</taxon>
        <taxon>Polychaeta</taxon>
        <taxon>Sedentaria</taxon>
        <taxon>Canalipalpata</taxon>
        <taxon>Sabellida</taxon>
        <taxon>Oweniida</taxon>
        <taxon>Oweniidae</taxon>
        <taxon>Owenia</taxon>
    </lineage>
</organism>
<reference evidence="1" key="1">
    <citation type="submission" date="2022-03" db="EMBL/GenBank/DDBJ databases">
        <authorList>
            <person name="Martin C."/>
        </authorList>
    </citation>
    <scope>NUCLEOTIDE SEQUENCE</scope>
</reference>
<dbReference type="InterPro" id="IPR035915">
    <property type="entry name" value="Plakin_repeat_sf"/>
</dbReference>
<evidence type="ECO:0000313" key="2">
    <source>
        <dbReference type="Proteomes" id="UP000749559"/>
    </source>
</evidence>
<comment type="caution">
    <text evidence="1">The sequence shown here is derived from an EMBL/GenBank/DDBJ whole genome shotgun (WGS) entry which is preliminary data.</text>
</comment>